<feature type="non-terminal residue" evidence="2">
    <location>
        <position position="393"/>
    </location>
</feature>
<feature type="compositionally biased region" description="Low complexity" evidence="1">
    <location>
        <begin position="101"/>
        <end position="113"/>
    </location>
</feature>
<sequence length="393" mass="43669">QLYDAGFVSPKMVAGATTQELQVILRRALPPQVPDVPQDALERLISDAAVTAKEQRKQKMREAREFQVTVSHRPIPEAPPPVVVVQPVANKENASAVQPQSPARPSRLSSASLFTPGRESTQVGFTPGTGYNDFTDPTDFLWASQRERTDSIIDVDPERLSAGLSRLGRRSLTLKDKIARLSAEALSSMPAAKRRRLTTESARTSGAAVTPDTSLLQEDVEPTERRRSSVANPRDLQQRRWMVGFLTDMPPIPYTSSSTFDLTDTIYPEATVFVCQLGVRDSITVMWVSNSTLTVEYALLDDNVDQLKLVLESCSQYTLVLTESAADFWRLLKQKVPELKCSACLRAVVVDLHLMAWLRNPDDSTGPSLEKYVKQLPTPHYTDPDLKKCLGIY</sequence>
<evidence type="ECO:0000313" key="3">
    <source>
        <dbReference type="Proteomes" id="UP000591131"/>
    </source>
</evidence>
<feature type="region of interest" description="Disordered" evidence="1">
    <location>
        <begin position="191"/>
        <end position="232"/>
    </location>
</feature>
<accession>A0A7J6KN91</accession>
<dbReference type="EMBL" id="JAAPAO010002073">
    <property type="protein sequence ID" value="KAF4648292.1"/>
    <property type="molecule type" value="Genomic_DNA"/>
</dbReference>
<name>A0A7J6KN91_PERCH</name>
<proteinExistence type="predicted"/>
<feature type="region of interest" description="Disordered" evidence="1">
    <location>
        <begin position="93"/>
        <end position="131"/>
    </location>
</feature>
<gene>
    <name evidence="2" type="ORF">FOL47_003465</name>
</gene>
<comment type="caution">
    <text evidence="2">The sequence shown here is derived from an EMBL/GenBank/DDBJ whole genome shotgun (WGS) entry which is preliminary data.</text>
</comment>
<reference evidence="2 3" key="1">
    <citation type="submission" date="2020-04" db="EMBL/GenBank/DDBJ databases">
        <title>Perkinsus chesapeaki whole genome sequence.</title>
        <authorList>
            <person name="Bogema D.R."/>
        </authorList>
    </citation>
    <scope>NUCLEOTIDE SEQUENCE [LARGE SCALE GENOMIC DNA]</scope>
    <source>
        <strain evidence="2">ATCC PRA-425</strain>
    </source>
</reference>
<organism evidence="2 3">
    <name type="scientific">Perkinsus chesapeaki</name>
    <name type="common">Clam parasite</name>
    <name type="synonym">Perkinsus andrewsi</name>
    <dbReference type="NCBI Taxonomy" id="330153"/>
    <lineage>
        <taxon>Eukaryota</taxon>
        <taxon>Sar</taxon>
        <taxon>Alveolata</taxon>
        <taxon>Perkinsozoa</taxon>
        <taxon>Perkinsea</taxon>
        <taxon>Perkinsida</taxon>
        <taxon>Perkinsidae</taxon>
        <taxon>Perkinsus</taxon>
    </lineage>
</organism>
<dbReference type="Proteomes" id="UP000591131">
    <property type="component" value="Unassembled WGS sequence"/>
</dbReference>
<protein>
    <submittedName>
        <fullName evidence="2">Uncharacterized protein</fullName>
    </submittedName>
</protein>
<keyword evidence="3" id="KW-1185">Reference proteome</keyword>
<feature type="non-terminal residue" evidence="2">
    <location>
        <position position="1"/>
    </location>
</feature>
<dbReference type="AlphaFoldDB" id="A0A7J6KN91"/>
<evidence type="ECO:0000313" key="2">
    <source>
        <dbReference type="EMBL" id="KAF4648292.1"/>
    </source>
</evidence>
<evidence type="ECO:0000256" key="1">
    <source>
        <dbReference type="SAM" id="MobiDB-lite"/>
    </source>
</evidence>